<dbReference type="EMBL" id="VJMJ01000180">
    <property type="protein sequence ID" value="KAF0728249.1"/>
    <property type="molecule type" value="Genomic_DNA"/>
</dbReference>
<reference evidence="5 6" key="1">
    <citation type="submission" date="2019-07" db="EMBL/GenBank/DDBJ databases">
        <title>Genomics analysis of Aphanomyces spp. identifies a new class of oomycete effector associated with host adaptation.</title>
        <authorList>
            <person name="Gaulin E."/>
        </authorList>
    </citation>
    <scope>NUCLEOTIDE SEQUENCE [LARGE SCALE GENOMIC DNA]</scope>
    <source>
        <strain evidence="5 6">ATCC 201684</strain>
    </source>
</reference>
<evidence type="ECO:0000313" key="5">
    <source>
        <dbReference type="EMBL" id="KAF0728249.1"/>
    </source>
</evidence>
<dbReference type="InterPro" id="IPR013154">
    <property type="entry name" value="ADH-like_N"/>
</dbReference>
<dbReference type="SMART" id="SM00829">
    <property type="entry name" value="PKS_ER"/>
    <property type="match status" value="1"/>
</dbReference>
<dbReference type="VEuPathDB" id="FungiDB:AeMF1_008085"/>
<keyword evidence="3" id="KW-0560">Oxidoreductase</keyword>
<dbReference type="InterPro" id="IPR002364">
    <property type="entry name" value="Quin_OxRdtase/zeta-crystal_CS"/>
</dbReference>
<dbReference type="SUPFAM" id="SSF51735">
    <property type="entry name" value="NAD(P)-binding Rossmann-fold domains"/>
    <property type="match status" value="1"/>
</dbReference>
<evidence type="ECO:0000259" key="4">
    <source>
        <dbReference type="SMART" id="SM00829"/>
    </source>
</evidence>
<gene>
    <name evidence="5" type="ORF">Ae201684_013900</name>
</gene>
<sequence>MPAIPATMRAVGFNEHLPIEDPSSLVDLTVAVPSVSGHDILVQVQSVSVNPLDAKLRSSRGFFQAVVAQNTRKILGYDASRVVVAVGSDVSLFKVGDEVYYAGSWPKSLSFTDAAALPLTVLTAYESLFHRLQIPEKSPTESNKAVLILNGAGGVGSVTIQLLKELTDLTMIASASRPQSSAWVQELGTDHVVNHAGDIPSQLAAIGIPQVDYILVFTELAPHFDAIEQVIKPQGKICTILPLTESLPLHKLFFKSVAIVWELMFTRAIYTTDDIAEQHHVLNRVSDLVDAKRIRTTVSGCLGTINAANLKKVLAILEHHHTVGKVVLTGF</sequence>
<dbReference type="GO" id="GO:0016491">
    <property type="term" value="F:oxidoreductase activity"/>
    <property type="evidence" value="ECO:0007669"/>
    <property type="project" value="UniProtKB-KW"/>
</dbReference>
<organism evidence="5 6">
    <name type="scientific">Aphanomyces euteiches</name>
    <dbReference type="NCBI Taxonomy" id="100861"/>
    <lineage>
        <taxon>Eukaryota</taxon>
        <taxon>Sar</taxon>
        <taxon>Stramenopiles</taxon>
        <taxon>Oomycota</taxon>
        <taxon>Saprolegniomycetes</taxon>
        <taxon>Saprolegniales</taxon>
        <taxon>Verrucalvaceae</taxon>
        <taxon>Aphanomyces</taxon>
    </lineage>
</organism>
<dbReference type="Proteomes" id="UP000481153">
    <property type="component" value="Unassembled WGS sequence"/>
</dbReference>
<dbReference type="AlphaFoldDB" id="A0A6G0WLR2"/>
<dbReference type="InterPro" id="IPR020843">
    <property type="entry name" value="ER"/>
</dbReference>
<dbReference type="CDD" id="cd08252">
    <property type="entry name" value="AL_MDR"/>
    <property type="match status" value="1"/>
</dbReference>
<evidence type="ECO:0000313" key="6">
    <source>
        <dbReference type="Proteomes" id="UP000481153"/>
    </source>
</evidence>
<name>A0A6G0WLR2_9STRA</name>
<protein>
    <recommendedName>
        <fullName evidence="4">Enoyl reductase (ER) domain-containing protein</fullName>
    </recommendedName>
</protein>
<dbReference type="Gene3D" id="3.90.180.10">
    <property type="entry name" value="Medium-chain alcohol dehydrogenases, catalytic domain"/>
    <property type="match status" value="2"/>
</dbReference>
<dbReference type="GO" id="GO:0008270">
    <property type="term" value="F:zinc ion binding"/>
    <property type="evidence" value="ECO:0007669"/>
    <property type="project" value="InterPro"/>
</dbReference>
<evidence type="ECO:0000256" key="3">
    <source>
        <dbReference type="ARBA" id="ARBA00023002"/>
    </source>
</evidence>
<dbReference type="InterPro" id="IPR050700">
    <property type="entry name" value="YIM1/Zinc_Alcohol_DH_Fams"/>
</dbReference>
<accession>A0A6G0WLR2</accession>
<dbReference type="InterPro" id="IPR011032">
    <property type="entry name" value="GroES-like_sf"/>
</dbReference>
<keyword evidence="2" id="KW-0862">Zinc</keyword>
<evidence type="ECO:0000256" key="2">
    <source>
        <dbReference type="ARBA" id="ARBA00022833"/>
    </source>
</evidence>
<dbReference type="InterPro" id="IPR014182">
    <property type="entry name" value="ADH_Zn_typ-1"/>
</dbReference>
<dbReference type="Gene3D" id="3.40.50.720">
    <property type="entry name" value="NAD(P)-binding Rossmann-like Domain"/>
    <property type="match status" value="1"/>
</dbReference>
<dbReference type="PANTHER" id="PTHR11695:SF294">
    <property type="entry name" value="RETICULON-4-INTERACTING PROTEIN 1, MITOCHONDRIAL"/>
    <property type="match status" value="1"/>
</dbReference>
<keyword evidence="6" id="KW-1185">Reference proteome</keyword>
<comment type="caution">
    <text evidence="5">The sequence shown here is derived from an EMBL/GenBank/DDBJ whole genome shotgun (WGS) entry which is preliminary data.</text>
</comment>
<keyword evidence="1" id="KW-0479">Metal-binding</keyword>
<proteinExistence type="predicted"/>
<dbReference type="SUPFAM" id="SSF50129">
    <property type="entry name" value="GroES-like"/>
    <property type="match status" value="1"/>
</dbReference>
<dbReference type="InterPro" id="IPR036291">
    <property type="entry name" value="NAD(P)-bd_dom_sf"/>
</dbReference>
<evidence type="ECO:0000256" key="1">
    <source>
        <dbReference type="ARBA" id="ARBA00022723"/>
    </source>
</evidence>
<dbReference type="PROSITE" id="PS01162">
    <property type="entry name" value="QOR_ZETA_CRYSTAL"/>
    <property type="match status" value="1"/>
</dbReference>
<dbReference type="Pfam" id="PF13602">
    <property type="entry name" value="ADH_zinc_N_2"/>
    <property type="match status" value="1"/>
</dbReference>
<dbReference type="NCBIfam" id="TIGR02817">
    <property type="entry name" value="adh_fam_1"/>
    <property type="match status" value="1"/>
</dbReference>
<dbReference type="PANTHER" id="PTHR11695">
    <property type="entry name" value="ALCOHOL DEHYDROGENASE RELATED"/>
    <property type="match status" value="1"/>
</dbReference>
<dbReference type="Pfam" id="PF08240">
    <property type="entry name" value="ADH_N"/>
    <property type="match status" value="1"/>
</dbReference>
<feature type="domain" description="Enoyl reductase (ER)" evidence="4">
    <location>
        <begin position="23"/>
        <end position="328"/>
    </location>
</feature>